<evidence type="ECO:0000256" key="1">
    <source>
        <dbReference type="SAM" id="Phobius"/>
    </source>
</evidence>
<evidence type="ECO:0000313" key="3">
    <source>
        <dbReference type="Proteomes" id="UP000240760"/>
    </source>
</evidence>
<evidence type="ECO:0000313" key="2">
    <source>
        <dbReference type="EMBL" id="PTB71827.1"/>
    </source>
</evidence>
<organism evidence="2 3">
    <name type="scientific">Trichoderma longibrachiatum ATCC 18648</name>
    <dbReference type="NCBI Taxonomy" id="983965"/>
    <lineage>
        <taxon>Eukaryota</taxon>
        <taxon>Fungi</taxon>
        <taxon>Dikarya</taxon>
        <taxon>Ascomycota</taxon>
        <taxon>Pezizomycotina</taxon>
        <taxon>Sordariomycetes</taxon>
        <taxon>Hypocreomycetidae</taxon>
        <taxon>Hypocreales</taxon>
        <taxon>Hypocreaceae</taxon>
        <taxon>Trichoderma</taxon>
    </lineage>
</organism>
<protein>
    <submittedName>
        <fullName evidence="2">Uncharacterized protein</fullName>
    </submittedName>
</protein>
<keyword evidence="1" id="KW-0812">Transmembrane</keyword>
<dbReference type="Proteomes" id="UP000240760">
    <property type="component" value="Unassembled WGS sequence"/>
</dbReference>
<name>A0A2T4BR98_TRILO</name>
<reference evidence="2 3" key="1">
    <citation type="submission" date="2016-07" db="EMBL/GenBank/DDBJ databases">
        <title>Multiple horizontal gene transfer events from other fungi enriched the ability of initially mycotrophic Trichoderma (Ascomycota) to feed on dead plant biomass.</title>
        <authorList>
            <consortium name="DOE Joint Genome Institute"/>
            <person name="Aerts A."/>
            <person name="Atanasova L."/>
            <person name="Chenthamara K."/>
            <person name="Zhang J."/>
            <person name="Grujic M."/>
            <person name="Henrissat B."/>
            <person name="Kuo A."/>
            <person name="Salamov A."/>
            <person name="Lipzen A."/>
            <person name="Labutti K."/>
            <person name="Barry K."/>
            <person name="Miao Y."/>
            <person name="Rahimi M.J."/>
            <person name="Shen Q."/>
            <person name="Grigoriev I.V."/>
            <person name="Kubicek C.P."/>
            <person name="Druzhinina I.S."/>
        </authorList>
    </citation>
    <scope>NUCLEOTIDE SEQUENCE [LARGE SCALE GENOMIC DNA]</scope>
    <source>
        <strain evidence="2 3">ATCC 18648</strain>
    </source>
</reference>
<accession>A0A2T4BR98</accession>
<keyword evidence="3" id="KW-1185">Reference proteome</keyword>
<proteinExistence type="predicted"/>
<dbReference type="EMBL" id="KZ679145">
    <property type="protein sequence ID" value="PTB71827.1"/>
    <property type="molecule type" value="Genomic_DNA"/>
</dbReference>
<gene>
    <name evidence="2" type="ORF">M440DRAFT_1137384</name>
</gene>
<keyword evidence="1" id="KW-1133">Transmembrane helix</keyword>
<feature type="transmembrane region" description="Helical" evidence="1">
    <location>
        <begin position="39"/>
        <end position="57"/>
    </location>
</feature>
<dbReference type="AlphaFoldDB" id="A0A2T4BR98"/>
<sequence length="122" mass="13700">MGSPSAQMGKPEGETGPGLAKRVLLFCSKACYATGRRLLLFRVVISSSFCIFSMAWCRAHDKKKKRLFLCRLEGHEFGRTSLYDWRDEPQGGASGWDLSFCFFVSLGCGSEWVVLHSFPCFD</sequence>
<keyword evidence="1" id="KW-0472">Membrane</keyword>